<evidence type="ECO:0000256" key="3">
    <source>
        <dbReference type="SAM" id="MobiDB-lite"/>
    </source>
</evidence>
<dbReference type="eggNOG" id="KOG1331">
    <property type="taxonomic scope" value="Eukaryota"/>
</dbReference>
<keyword evidence="1" id="KW-0489">Methyltransferase</keyword>
<dbReference type="Proteomes" id="UP001652621">
    <property type="component" value="Unplaced"/>
</dbReference>
<proteinExistence type="predicted"/>
<dbReference type="SUPFAM" id="SSF53335">
    <property type="entry name" value="S-adenosyl-L-methionine-dependent methyltransferases"/>
    <property type="match status" value="1"/>
</dbReference>
<dbReference type="GO" id="GO:0005634">
    <property type="term" value="C:nucleus"/>
    <property type="evidence" value="ECO:0007669"/>
    <property type="project" value="TreeGrafter"/>
</dbReference>
<dbReference type="OrthoDB" id="271595at2759"/>
<dbReference type="PANTHER" id="PTHR13069:SF37">
    <property type="entry name" value="FIRE DANCER"/>
    <property type="match status" value="1"/>
</dbReference>
<feature type="region of interest" description="Disordered" evidence="3">
    <location>
        <begin position="503"/>
        <end position="548"/>
    </location>
</feature>
<feature type="compositionally biased region" description="Basic residues" evidence="3">
    <location>
        <begin position="885"/>
        <end position="894"/>
    </location>
</feature>
<feature type="region of interest" description="Disordered" evidence="3">
    <location>
        <begin position="973"/>
        <end position="996"/>
    </location>
</feature>
<dbReference type="KEGG" id="mde:101900610"/>
<feature type="region of interest" description="Disordered" evidence="3">
    <location>
        <begin position="612"/>
        <end position="639"/>
    </location>
</feature>
<gene>
    <name evidence="5" type="primary">101900610</name>
    <name evidence="7" type="synonym">LOC101900610</name>
</gene>
<reference evidence="5" key="1">
    <citation type="submission" date="2020-05" db="UniProtKB">
        <authorList>
            <consortium name="EnsemblMetazoa"/>
        </authorList>
    </citation>
    <scope>IDENTIFICATION</scope>
    <source>
        <strain evidence="5">Aabys</strain>
    </source>
</reference>
<dbReference type="FunFam" id="3.40.50.150:FF:000195">
    <property type="entry name" value="Methyltransferase domain containing protein"/>
    <property type="match status" value="1"/>
</dbReference>
<feature type="compositionally biased region" description="Acidic residues" evidence="3">
    <location>
        <begin position="1509"/>
        <end position="1546"/>
    </location>
</feature>
<dbReference type="EnsemblMetazoa" id="MDOA000209-RB">
    <property type="protein sequence ID" value="MDOA000209-PB"/>
    <property type="gene ID" value="MDOA000209"/>
</dbReference>
<feature type="compositionally biased region" description="Low complexity" evidence="3">
    <location>
        <begin position="529"/>
        <end position="548"/>
    </location>
</feature>
<feature type="compositionally biased region" description="Low complexity" evidence="3">
    <location>
        <begin position="895"/>
        <end position="905"/>
    </location>
</feature>
<dbReference type="InterPro" id="IPR013216">
    <property type="entry name" value="Methyltransf_11"/>
</dbReference>
<dbReference type="InterPro" id="IPR051422">
    <property type="entry name" value="AlkB_tRNA_MeTrf/Diox"/>
</dbReference>
<feature type="region of interest" description="Disordered" evidence="3">
    <location>
        <begin position="1433"/>
        <end position="1476"/>
    </location>
</feature>
<dbReference type="GO" id="GO:0106335">
    <property type="term" value="F:tRNA (5-carboxymethyluridine(34)-5-O)-methyltransferase activity"/>
    <property type="evidence" value="ECO:0007669"/>
    <property type="project" value="TreeGrafter"/>
</dbReference>
<feature type="compositionally biased region" description="Acidic residues" evidence="3">
    <location>
        <begin position="1462"/>
        <end position="1471"/>
    </location>
</feature>
<evidence type="ECO:0000313" key="5">
    <source>
        <dbReference type="EnsemblMetazoa" id="MDOA000209-PB"/>
    </source>
</evidence>
<dbReference type="CDD" id="cd02440">
    <property type="entry name" value="AdoMet_MTases"/>
    <property type="match status" value="1"/>
</dbReference>
<feature type="region of interest" description="Disordered" evidence="3">
    <location>
        <begin position="1011"/>
        <end position="1037"/>
    </location>
</feature>
<feature type="compositionally biased region" description="Low complexity" evidence="3">
    <location>
        <begin position="98"/>
        <end position="109"/>
    </location>
</feature>
<feature type="compositionally biased region" description="Low complexity" evidence="3">
    <location>
        <begin position="140"/>
        <end position="166"/>
    </location>
</feature>
<feature type="compositionally biased region" description="Low complexity" evidence="3">
    <location>
        <begin position="680"/>
        <end position="712"/>
    </location>
</feature>
<feature type="domain" description="Methyltransferase type 11" evidence="4">
    <location>
        <begin position="385"/>
        <end position="475"/>
    </location>
</feature>
<dbReference type="RefSeq" id="XP_011293282.1">
    <property type="nucleotide sequence ID" value="XM_011294980.2"/>
</dbReference>
<evidence type="ECO:0000256" key="1">
    <source>
        <dbReference type="ARBA" id="ARBA00022603"/>
    </source>
</evidence>
<evidence type="ECO:0000313" key="6">
    <source>
        <dbReference type="Proteomes" id="UP001652621"/>
    </source>
</evidence>
<feature type="region of interest" description="Disordered" evidence="3">
    <location>
        <begin position="1"/>
        <end position="28"/>
    </location>
</feature>
<sequence>MLSEHCTTPRAFNNSTSTASSSPAAATAPSTASTLTNALGTSITTTTAAAATTTSVLKRRSSKDENFSLNSDYKPNFNSINNSSKHLATCSNISSSTTTLLKSNSRTTKPTTVSHFNRYPMTKQLSTTTAPAGVNGVATGSGSAAGQNSHSNGSSSSSSGNSTSGTSVVTNGNAISANGLSNGSSSFAVHFLHNNNLTPTIISPTASLSPTNPASAQLSPTSSGTIPKKCLMSQQESAKDKTLTTASVTVLATPPSPTATTTTTTITTNHQHSTTTTATPATLTSSQTSTSLTSPTTKPCQVTAITGATSNSLAAAEAAKKAAAATATTTASASSSSNDANGRSAALERAYVHDVYEHCEEPTGSLRPRVAQFLSNLEPGSVVCDVGCGSGRYLTQCNPSICTVGVDRCHRLSRVAKEKGGEVALCDNLELPFRDESFDAVLSIAVVHHFATTERRVNALRELARILRIGGRVVITVWALEQRHRRFESQDVLIPWQPPKNRNFNYSDEEDDEDFLPPYHAYTEDSTNSSRSAGDGDSSSLSSSSPGESCYSFVRRAIQKLAGGRKHAWFLESWTSKDTKNDSSMDYEDAKDLPIELRRLEDFEDFTDPPLSAGLKSRSLGSILNPPPRQIVRSRSSVPSLGGPLVPGVVVENGSKNLQFLDAPHYGATPSAAGAGGASGSPNSSSHSNGHSPINHSSTSPNSNLLTSSNLSRRPKLIKQKQSLCDEDYQLPDTPFHMLSQYNVATNGVTSTLYASGKTMPNRTDSSHLTTRQMRKQSSLNEELMAGNRIREKERVRKRIQKQMSLNEAFLCRSALFSKRLQVIREGFTSKIKSSTGSLERVTKTGITKIMQNLKTTGNEEKSPAGNGPCPSTVKASKAAMCTHEHHHHHHHQQHYQQQQQQQQQNSPLVSNFQTHLHHLLHRQNTAPTTNKFAGPVTICKSLECAATACYCQTYHQGCSQCNAESGEEKARRHSRESGSDSSKDSSLQSDTSIESEDSFASVIFIPKPEQHQQQLNYQKQHQNSNSSSSNSSSSNGGGSGGCYVHKTCCQSRCVSSSTLGGGAQCCKLDINGHRISSVPTSPLIMPCPPTPAHSPAAAQTQVTSPPQTVPAVVAAMAMFTPPQSAVKTTITEEVTNGAQEKPMVNGFNKTRFNFDEAHIRQQETKDMLQQQQQQQQQNLKTEIRKTEPLRDPFEKDILPKKTLLEPKITRQTIQNLPPIPKFRKQQSLQISRQNYPIVRRTTTASGGAAIATIPKLMSLELFNPATDDLDSDSSEPSSPDSVDSVISAPRSNALTTAPSLDQAKDSSPLEEKEKSNETNAQADKKSPIPADSDIIVNEDAGDIVPTKYGGQQSNPPEDCAEFAEKLSAQLMRELEEKTQSRETKSRSLENVNEEFYDDPFAPLAPNRKRNGDKDLTALRDELRERRLMLANLSTQPSLNQSPNSSSTSSLSSQTRSFTIHEEDEEEDEEEHERSYSLQLYENCKISKLNYKRHLHNNNLHPETTYLLQDEDSSFKDEEEDNEVEEEIEHDVIPEEDEEDEDEPSQDNDRSSTKTKDTTLKCDSLEDREDETKKSSGEETTLQNRNQSTESWEHSNSSTTSLDSPSQGGATTHHRYYHVFREGELDALINHHVASLHIVSSYYERASWCVVAEKVQVWTI</sequence>
<keyword evidence="6" id="KW-1185">Reference proteome</keyword>
<evidence type="ECO:0000256" key="2">
    <source>
        <dbReference type="ARBA" id="ARBA00022679"/>
    </source>
</evidence>
<dbReference type="GO" id="GO:0030488">
    <property type="term" value="P:tRNA methylation"/>
    <property type="evidence" value="ECO:0007669"/>
    <property type="project" value="TreeGrafter"/>
</dbReference>
<organism evidence="5">
    <name type="scientific">Musca domestica</name>
    <name type="common">House fly</name>
    <dbReference type="NCBI Taxonomy" id="7370"/>
    <lineage>
        <taxon>Eukaryota</taxon>
        <taxon>Metazoa</taxon>
        <taxon>Ecdysozoa</taxon>
        <taxon>Arthropoda</taxon>
        <taxon>Hexapoda</taxon>
        <taxon>Insecta</taxon>
        <taxon>Pterygota</taxon>
        <taxon>Neoptera</taxon>
        <taxon>Endopterygota</taxon>
        <taxon>Diptera</taxon>
        <taxon>Brachycera</taxon>
        <taxon>Muscomorpha</taxon>
        <taxon>Muscoidea</taxon>
        <taxon>Muscidae</taxon>
        <taxon>Musca</taxon>
    </lineage>
</organism>
<reference evidence="7" key="2">
    <citation type="submission" date="2025-04" db="UniProtKB">
        <authorList>
            <consortium name="RefSeq"/>
        </authorList>
    </citation>
    <scope>IDENTIFICATION</scope>
    <source>
        <strain evidence="7">Aabys</strain>
    </source>
</reference>
<feature type="region of interest" description="Disordered" evidence="3">
    <location>
        <begin position="252"/>
        <end position="297"/>
    </location>
</feature>
<feature type="compositionally biased region" description="Polar residues" evidence="3">
    <location>
        <begin position="1578"/>
        <end position="1590"/>
    </location>
</feature>
<dbReference type="STRING" id="7370.A0A1I8M159"/>
<dbReference type="PANTHER" id="PTHR13069">
    <property type="entry name" value="ALKYLATED DNA REPAIR PROTEIN ALKB HOMOLOG 8"/>
    <property type="match status" value="1"/>
</dbReference>
<dbReference type="VEuPathDB" id="VectorBase:MDOMA2_015922"/>
<dbReference type="InterPro" id="IPR029063">
    <property type="entry name" value="SAM-dependent_MTases_sf"/>
</dbReference>
<feature type="compositionally biased region" description="Basic and acidic residues" evidence="3">
    <location>
        <begin position="973"/>
        <end position="984"/>
    </location>
</feature>
<feature type="compositionally biased region" description="Polar residues" evidence="3">
    <location>
        <begin position="1290"/>
        <end position="1300"/>
    </location>
</feature>
<feature type="compositionally biased region" description="Low complexity" evidence="3">
    <location>
        <begin position="1012"/>
        <end position="1035"/>
    </location>
</feature>
<feature type="region of interest" description="Disordered" evidence="3">
    <location>
        <begin position="671"/>
        <end position="715"/>
    </location>
</feature>
<dbReference type="Pfam" id="PF08241">
    <property type="entry name" value="Methyltransf_11"/>
    <property type="match status" value="1"/>
</dbReference>
<feature type="compositionally biased region" description="Low complexity" evidence="3">
    <location>
        <begin position="1433"/>
        <end position="1453"/>
    </location>
</feature>
<dbReference type="VEuPathDB" id="VectorBase:MDOA000209"/>
<feature type="compositionally biased region" description="Low complexity" evidence="3">
    <location>
        <begin position="1595"/>
        <end position="1606"/>
    </location>
</feature>
<feature type="compositionally biased region" description="Basic and acidic residues" evidence="3">
    <location>
        <begin position="1374"/>
        <end position="1388"/>
    </location>
</feature>
<accession>A0A1I8M159</accession>
<feature type="region of interest" description="Disordered" evidence="3">
    <location>
        <begin position="855"/>
        <end position="909"/>
    </location>
</feature>
<dbReference type="GO" id="GO:0000049">
    <property type="term" value="F:tRNA binding"/>
    <property type="evidence" value="ECO:0007669"/>
    <property type="project" value="TreeGrafter"/>
</dbReference>
<feature type="region of interest" description="Disordered" evidence="3">
    <location>
        <begin position="98"/>
        <end position="166"/>
    </location>
</feature>
<name>A0A1I8M159_MUSDO</name>
<feature type="compositionally biased region" description="Basic and acidic residues" evidence="3">
    <location>
        <begin position="1303"/>
        <end position="1327"/>
    </location>
</feature>
<keyword evidence="2" id="KW-0808">Transferase</keyword>
<dbReference type="FunFam" id="3.40.50.150:FF:000319">
    <property type="entry name" value="Fire dancer"/>
    <property type="match status" value="1"/>
</dbReference>
<feature type="compositionally biased region" description="Low complexity" evidence="3">
    <location>
        <begin position="1275"/>
        <end position="1288"/>
    </location>
</feature>
<protein>
    <submittedName>
        <fullName evidence="7">Uncharacterized protein LOC101900610</fullName>
    </submittedName>
</protein>
<feature type="compositionally biased region" description="Basic and acidic residues" evidence="3">
    <location>
        <begin position="1547"/>
        <end position="1577"/>
    </location>
</feature>
<dbReference type="GO" id="GO:0008757">
    <property type="term" value="F:S-adenosylmethionine-dependent methyltransferase activity"/>
    <property type="evidence" value="ECO:0007669"/>
    <property type="project" value="InterPro"/>
</dbReference>
<dbReference type="GO" id="GO:0005737">
    <property type="term" value="C:cytoplasm"/>
    <property type="evidence" value="ECO:0007669"/>
    <property type="project" value="TreeGrafter"/>
</dbReference>
<dbReference type="GO" id="GO:0002098">
    <property type="term" value="P:tRNA wobble uridine modification"/>
    <property type="evidence" value="ECO:0007669"/>
    <property type="project" value="TreeGrafter"/>
</dbReference>
<feature type="compositionally biased region" description="Low complexity" evidence="3">
    <location>
        <begin position="14"/>
        <end position="28"/>
    </location>
</feature>
<evidence type="ECO:0000313" key="7">
    <source>
        <dbReference type="RefSeq" id="XP_011293282.1"/>
    </source>
</evidence>
<dbReference type="Gene3D" id="3.40.50.150">
    <property type="entry name" value="Vaccinia Virus protein VP39"/>
    <property type="match status" value="2"/>
</dbReference>
<feature type="region of interest" description="Disordered" evidence="3">
    <location>
        <begin position="1374"/>
        <end position="1414"/>
    </location>
</feature>
<evidence type="ECO:0000259" key="4">
    <source>
        <dbReference type="Pfam" id="PF08241"/>
    </source>
</evidence>
<feature type="region of interest" description="Disordered" evidence="3">
    <location>
        <begin position="1505"/>
        <end position="1611"/>
    </location>
</feature>
<feature type="region of interest" description="Disordered" evidence="3">
    <location>
        <begin position="1265"/>
        <end position="1336"/>
    </location>
</feature>